<comment type="caution">
    <text evidence="9">The sequence shown here is derived from an EMBL/GenBank/DDBJ whole genome shotgun (WGS) entry which is preliminary data.</text>
</comment>
<reference evidence="9 10" key="1">
    <citation type="submission" date="2022-01" db="EMBL/GenBank/DDBJ databases">
        <title>Dethiosulfovibrio faecalis sp. nov., a novel proteolytic, non-sulfur-reducing bacterium isolated from a marine aquaculture solid waste bioreactor.</title>
        <authorList>
            <person name="Grabowski S."/>
            <person name="Apolinario E."/>
            <person name="Schneider N."/>
            <person name="Marshall C.W."/>
            <person name="Sowers K.R."/>
        </authorList>
    </citation>
    <scope>NUCLEOTIDE SEQUENCE [LARGE SCALE GENOMIC DNA]</scope>
    <source>
        <strain evidence="9 10">DSM 12537</strain>
    </source>
</reference>
<feature type="compositionally biased region" description="Acidic residues" evidence="7">
    <location>
        <begin position="58"/>
        <end position="80"/>
    </location>
</feature>
<dbReference type="RefSeq" id="WP_236098013.1">
    <property type="nucleotide sequence ID" value="NZ_JAKGUD010000001.1"/>
</dbReference>
<keyword evidence="4 6" id="KW-0143">Chaperone</keyword>
<evidence type="ECO:0000256" key="1">
    <source>
        <dbReference type="ARBA" id="ARBA00022490"/>
    </source>
</evidence>
<dbReference type="InterPro" id="IPR032782">
    <property type="entry name" value="KhpB_N"/>
</dbReference>
<comment type="function">
    <text evidence="6">A probable RNA chaperone. Forms a complex with KhpA which binds to cellular RNA and controls its expression. Plays a role in peptidoglycan (PG) homeostasis and cell length regulation.</text>
</comment>
<sequence>MTEDYRIVLDVKSEEEAIAQASDIWEVDADRLIVKVLDEEKAFFGLFGRKLRVEVRMEDDDPEVSEADIDESSPTEDEEISPVKEDPASCGPSSKEEVVRKLISLMDLDIQVDVNDRDRINLSGPDAGIAIGKYGDTIKSMEYLANLMVRQSSGGSRVRLDSDGYRERRESSLSRLANSAAKDALRSGRTVYLDPMTSWERRIVHIALKDRKDVETHSVGVDPDRKVAIRLTQQGRKRRTSGRR</sequence>
<dbReference type="SMART" id="SM01245">
    <property type="entry name" value="Jag_N"/>
    <property type="match status" value="1"/>
</dbReference>
<organism evidence="9 10">
    <name type="scientific">Dethiosulfovibrio marinus</name>
    <dbReference type="NCBI Taxonomy" id="133532"/>
    <lineage>
        <taxon>Bacteria</taxon>
        <taxon>Thermotogati</taxon>
        <taxon>Synergistota</taxon>
        <taxon>Synergistia</taxon>
        <taxon>Synergistales</taxon>
        <taxon>Dethiosulfovibrionaceae</taxon>
        <taxon>Dethiosulfovibrio</taxon>
    </lineage>
</organism>
<feature type="region of interest" description="Disordered" evidence="7">
    <location>
        <begin position="58"/>
        <end position="94"/>
    </location>
</feature>
<dbReference type="Pfam" id="PF13083">
    <property type="entry name" value="KH_KhpA-B"/>
    <property type="match status" value="1"/>
</dbReference>
<dbReference type="NCBIfam" id="NF041568">
    <property type="entry name" value="Jag_EloR"/>
    <property type="match status" value="1"/>
</dbReference>
<dbReference type="EMBL" id="JAKGUD010000001">
    <property type="protein sequence ID" value="MCF4141550.1"/>
    <property type="molecule type" value="Genomic_DNA"/>
</dbReference>
<dbReference type="InterPro" id="IPR034079">
    <property type="entry name" value="R3H_KhpB"/>
</dbReference>
<evidence type="ECO:0000256" key="6">
    <source>
        <dbReference type="HAMAP-Rule" id="MF_00867"/>
    </source>
</evidence>
<dbReference type="CDD" id="cd02414">
    <property type="entry name" value="KH-II_Jag"/>
    <property type="match status" value="1"/>
</dbReference>
<comment type="domain">
    <text evidence="6">Has an N-terminal Jag-N domain and 2 RNA-binding domains (KH and R3H).</text>
</comment>
<dbReference type="Gene3D" id="3.30.300.20">
    <property type="match status" value="1"/>
</dbReference>
<comment type="subunit">
    <text evidence="6">Forms a complex with KhpA.</text>
</comment>
<keyword evidence="1 6" id="KW-0963">Cytoplasm</keyword>
<dbReference type="InterPro" id="IPR039247">
    <property type="entry name" value="KhpB"/>
</dbReference>
<dbReference type="CDD" id="cd02644">
    <property type="entry name" value="R3H_jag"/>
    <property type="match status" value="1"/>
</dbReference>
<comment type="subcellular location">
    <subcellularLocation>
        <location evidence="6">Cytoplasm</location>
    </subcellularLocation>
</comment>
<dbReference type="InterPro" id="IPR001374">
    <property type="entry name" value="R3H_dom"/>
</dbReference>
<dbReference type="Pfam" id="PF14804">
    <property type="entry name" value="Jag_N"/>
    <property type="match status" value="1"/>
</dbReference>
<dbReference type="InterPro" id="IPR036867">
    <property type="entry name" value="R3H_dom_sf"/>
</dbReference>
<dbReference type="Gene3D" id="3.30.1370.50">
    <property type="entry name" value="R3H-like domain"/>
    <property type="match status" value="1"/>
</dbReference>
<accession>A0ABS9EK14</accession>
<dbReference type="SMART" id="SM00393">
    <property type="entry name" value="R3H"/>
    <property type="match status" value="1"/>
</dbReference>
<dbReference type="InterPro" id="IPR038008">
    <property type="entry name" value="Jag_KH"/>
</dbReference>
<evidence type="ECO:0000313" key="10">
    <source>
        <dbReference type="Proteomes" id="UP001200430"/>
    </source>
</evidence>
<dbReference type="InterPro" id="IPR038247">
    <property type="entry name" value="Jag_N_dom_sf"/>
</dbReference>
<keyword evidence="5 6" id="KW-0961">Cell wall biogenesis/degradation</keyword>
<dbReference type="InterPro" id="IPR015946">
    <property type="entry name" value="KH_dom-like_a/b"/>
</dbReference>
<dbReference type="PROSITE" id="PS51061">
    <property type="entry name" value="R3H"/>
    <property type="match status" value="1"/>
</dbReference>
<name>A0ABS9EK14_9BACT</name>
<comment type="similarity">
    <text evidence="6">Belongs to the KhpB RNA-binding protein family.</text>
</comment>
<dbReference type="PANTHER" id="PTHR35800">
    <property type="entry name" value="PROTEIN JAG"/>
    <property type="match status" value="1"/>
</dbReference>
<evidence type="ECO:0000256" key="3">
    <source>
        <dbReference type="ARBA" id="ARBA00022960"/>
    </source>
</evidence>
<evidence type="ECO:0000259" key="8">
    <source>
        <dbReference type="PROSITE" id="PS51061"/>
    </source>
</evidence>
<feature type="domain" description="R3H" evidence="8">
    <location>
        <begin position="167"/>
        <end position="233"/>
    </location>
</feature>
<keyword evidence="10" id="KW-1185">Reference proteome</keyword>
<evidence type="ECO:0000256" key="2">
    <source>
        <dbReference type="ARBA" id="ARBA00022884"/>
    </source>
</evidence>
<keyword evidence="3 6" id="KW-0133">Cell shape</keyword>
<dbReference type="Proteomes" id="UP001200430">
    <property type="component" value="Unassembled WGS sequence"/>
</dbReference>
<evidence type="ECO:0000256" key="5">
    <source>
        <dbReference type="ARBA" id="ARBA00023316"/>
    </source>
</evidence>
<dbReference type="Gene3D" id="3.30.30.80">
    <property type="entry name" value="probable RNA-binding protein from clostridium symbiosum atcc 14940"/>
    <property type="match status" value="1"/>
</dbReference>
<dbReference type="SUPFAM" id="SSF82708">
    <property type="entry name" value="R3H domain"/>
    <property type="match status" value="1"/>
</dbReference>
<keyword evidence="2 6" id="KW-0694">RNA-binding</keyword>
<dbReference type="PANTHER" id="PTHR35800:SF1">
    <property type="entry name" value="RNA-BINDING PROTEIN KHPB"/>
    <property type="match status" value="1"/>
</dbReference>
<evidence type="ECO:0000256" key="4">
    <source>
        <dbReference type="ARBA" id="ARBA00023186"/>
    </source>
</evidence>
<feature type="region of interest" description="Jag_N domain" evidence="6">
    <location>
        <begin position="8"/>
        <end position="58"/>
    </location>
</feature>
<protein>
    <recommendedName>
        <fullName evidence="6">RNA-binding protein KhpB</fullName>
    </recommendedName>
    <alternativeName>
        <fullName evidence="6">RNA-binding protein EloR</fullName>
    </alternativeName>
</protein>
<gene>
    <name evidence="6" type="primary">khpB</name>
    <name evidence="6" type="synonym">eloR</name>
    <name evidence="9" type="ORF">L2W38_01790</name>
</gene>
<evidence type="ECO:0000256" key="7">
    <source>
        <dbReference type="SAM" id="MobiDB-lite"/>
    </source>
</evidence>
<dbReference type="Pfam" id="PF01424">
    <property type="entry name" value="R3H"/>
    <property type="match status" value="1"/>
</dbReference>
<proteinExistence type="inferred from homology"/>
<evidence type="ECO:0000313" key="9">
    <source>
        <dbReference type="EMBL" id="MCF4141550.1"/>
    </source>
</evidence>
<dbReference type="HAMAP" id="MF_00867">
    <property type="entry name" value="KhpB"/>
    <property type="match status" value="1"/>
</dbReference>